<dbReference type="EMBL" id="HF951689">
    <property type="protein sequence ID" value="CCW34742.1"/>
    <property type="molecule type" value="Genomic_DNA"/>
</dbReference>
<feature type="transmembrane region" description="Helical" evidence="1">
    <location>
        <begin position="145"/>
        <end position="173"/>
    </location>
</feature>
<dbReference type="TCDB" id="9.B.117.2.3">
    <property type="family name" value="the duf4190 (duf4190) family"/>
</dbReference>
<accession>S0EU10</accession>
<evidence type="ECO:0000313" key="2">
    <source>
        <dbReference type="EMBL" id="CCW34742.1"/>
    </source>
</evidence>
<dbReference type="RefSeq" id="WP_016482296.1">
    <property type="nucleotide sequence ID" value="NC_021487.1"/>
</dbReference>
<dbReference type="OrthoDB" id="2971849at2"/>
<feature type="transmembrane region" description="Helical" evidence="1">
    <location>
        <begin position="102"/>
        <end position="133"/>
    </location>
</feature>
<keyword evidence="1" id="KW-0472">Membrane</keyword>
<dbReference type="PATRIC" id="fig|1303518.3.peg.932"/>
<dbReference type="InParanoid" id="S0EU10"/>
<reference evidence="3" key="1">
    <citation type="submission" date="2013-03" db="EMBL/GenBank/DDBJ databases">
        <title>Genome sequence of Chthonomonas calidirosea, the first sequenced genome from the Armatimonadetes phylum (formally candidate division OP10).</title>
        <authorList>
            <person name="Lee K.C.Y."/>
            <person name="Morgan X.C."/>
            <person name="Dunfield P.F."/>
            <person name="Tamas I."/>
            <person name="Houghton K.M."/>
            <person name="Vyssotski M."/>
            <person name="Ryan J.L.J."/>
            <person name="Lagutin K."/>
            <person name="McDonald I.R."/>
            <person name="Stott M.B."/>
        </authorList>
    </citation>
    <scope>NUCLEOTIDE SEQUENCE [LARGE SCALE GENOMIC DNA]</scope>
    <source>
        <strain evidence="3">DSM 23976 / ICMP 18418 / T49</strain>
    </source>
</reference>
<name>S0EU10_CHTCT</name>
<dbReference type="KEGG" id="ccz:CCALI_00919"/>
<dbReference type="Proteomes" id="UP000014227">
    <property type="component" value="Chromosome I"/>
</dbReference>
<gene>
    <name evidence="2" type="ORF">CCALI_00919</name>
</gene>
<keyword evidence="3" id="KW-1185">Reference proteome</keyword>
<evidence type="ECO:0008006" key="4">
    <source>
        <dbReference type="Google" id="ProtNLM"/>
    </source>
</evidence>
<sequence>MSQQYYVLAQDGHRYGPVDVTILQRWVQESRVIPATILEEAQTGRRLEAAFLPELHFPSFMPAPPQLSAGISQPPMPAYYNPQLYPNQPYYYPQTVPGSGDAIGWIIGSVVCMFISLFFFPIVFGPVAILCGYKVKQSGNGRLGTGLMVAASVCMFLGILIGILAWSVFMAAFGGHIPSMGTPSDSTGVPTPPKWFTNSVN</sequence>
<dbReference type="AlphaFoldDB" id="S0EU10"/>
<proteinExistence type="predicted"/>
<protein>
    <recommendedName>
        <fullName evidence="4">GYF domain-containing protein</fullName>
    </recommendedName>
</protein>
<dbReference type="STRING" id="454171.CP488_00236"/>
<organism evidence="2 3">
    <name type="scientific">Chthonomonas calidirosea (strain DSM 23976 / ICMP 18418 / T49)</name>
    <dbReference type="NCBI Taxonomy" id="1303518"/>
    <lineage>
        <taxon>Bacteria</taxon>
        <taxon>Bacillati</taxon>
        <taxon>Armatimonadota</taxon>
        <taxon>Chthonomonadia</taxon>
        <taxon>Chthonomonadales</taxon>
        <taxon>Chthonomonadaceae</taxon>
        <taxon>Chthonomonas</taxon>
    </lineage>
</organism>
<keyword evidence="1" id="KW-1133">Transmembrane helix</keyword>
<evidence type="ECO:0000256" key="1">
    <source>
        <dbReference type="SAM" id="Phobius"/>
    </source>
</evidence>
<dbReference type="HOGENOM" id="CLU_1358445_0_0_0"/>
<keyword evidence="1" id="KW-0812">Transmembrane</keyword>
<evidence type="ECO:0000313" key="3">
    <source>
        <dbReference type="Proteomes" id="UP000014227"/>
    </source>
</evidence>